<dbReference type="Proteomes" id="UP000294847">
    <property type="component" value="Chromosome 1"/>
</dbReference>
<evidence type="ECO:0000313" key="4">
    <source>
        <dbReference type="Proteomes" id="UP000294847"/>
    </source>
</evidence>
<evidence type="ECO:0000256" key="1">
    <source>
        <dbReference type="SAM" id="Coils"/>
    </source>
</evidence>
<reference evidence="3 4" key="1">
    <citation type="journal article" date="2019" name="Mol. Biol. Evol.">
        <title>Blast fungal genomes show frequent chromosomal changes, gene gains and losses, and effector gene turnover.</title>
        <authorList>
            <person name="Gomez Luciano L.B."/>
            <person name="Jason Tsai I."/>
            <person name="Chuma I."/>
            <person name="Tosa Y."/>
            <person name="Chen Y.H."/>
            <person name="Li J.Y."/>
            <person name="Li M.Y."/>
            <person name="Jade Lu M.Y."/>
            <person name="Nakayashiki H."/>
            <person name="Li W.H."/>
        </authorList>
    </citation>
    <scope>NUCLEOTIDE SEQUENCE [LARGE SCALE GENOMIC DNA]</scope>
    <source>
        <strain evidence="3">MZ5-1-6</strain>
    </source>
</reference>
<organism evidence="3 4">
    <name type="scientific">Pyricularia oryzae</name>
    <name type="common">Rice blast fungus</name>
    <name type="synonym">Magnaporthe oryzae</name>
    <dbReference type="NCBI Taxonomy" id="318829"/>
    <lineage>
        <taxon>Eukaryota</taxon>
        <taxon>Fungi</taxon>
        <taxon>Dikarya</taxon>
        <taxon>Ascomycota</taxon>
        <taxon>Pezizomycotina</taxon>
        <taxon>Sordariomycetes</taxon>
        <taxon>Sordariomycetidae</taxon>
        <taxon>Magnaporthales</taxon>
        <taxon>Pyriculariaceae</taxon>
        <taxon>Pyricularia</taxon>
    </lineage>
</organism>
<keyword evidence="1" id="KW-0175">Coiled coil</keyword>
<evidence type="ECO:0000256" key="2">
    <source>
        <dbReference type="SAM" id="MobiDB-lite"/>
    </source>
</evidence>
<accession>A0A4V1C4T6</accession>
<protein>
    <recommendedName>
        <fullName evidence="5">Pentatricopeptide repeat domain-containing protein</fullName>
    </recommendedName>
</protein>
<gene>
    <name evidence="3" type="ORF">PoMZ_09706</name>
</gene>
<dbReference type="OMA" id="IHETEMQ"/>
<evidence type="ECO:0008006" key="5">
    <source>
        <dbReference type="Google" id="ProtNLM"/>
    </source>
</evidence>
<name>A0A4V1C4T6_PYROR</name>
<feature type="coiled-coil region" evidence="1">
    <location>
        <begin position="663"/>
        <end position="690"/>
    </location>
</feature>
<feature type="region of interest" description="Disordered" evidence="2">
    <location>
        <begin position="190"/>
        <end position="229"/>
    </location>
</feature>
<dbReference type="AlphaFoldDB" id="A0A4V1C4T6"/>
<evidence type="ECO:0000313" key="3">
    <source>
        <dbReference type="EMBL" id="QBZ54015.1"/>
    </source>
</evidence>
<proteinExistence type="predicted"/>
<dbReference type="EMBL" id="CP034204">
    <property type="protein sequence ID" value="QBZ54015.1"/>
    <property type="molecule type" value="Genomic_DNA"/>
</dbReference>
<sequence length="923" mass="105580">MLLRLSRIAQANASGHYRACLTSPSWCPTVTPWTTSRQPLRNHHRPFGGGPVSENYFVDTNEEDNQADEPTDEIMSKVGKGSTVTRTAAGPLKAGGPSRAWLDRRLNRIKSSLPCMTEPGQDPEGQWSMDEDNEGVARAIEAICVPQTLLKNSERTLPHREAHLDSLYDVYFETKRLSSSAVELAHVAEAQHNEEENHVKSVRDKSKHSNDLASRPEEADNVVYDPRGSPIHETEMQQLDDDNIQEELLHYGPYRGPRKDIHSEHNRHRIDTLVDDLMKHAVTERFRGKLEPIRRAIESLDGPWTALDMLRQEGYPKYQSARVDPVAAAEGIKKINDHARMVFAGWGQARVDMKNNKAPALTTTMLYKICFNLLTQVYEPEVHTFNTLILGLTMVGEHRLARIVVQSFLGAKMIPTKTTIVILLHHYYASNDILGFYHWVRRMVGLDSMGVGIRRVLLSTTEDNGESFLSWAERENVALRGEWLVTRSWLDAGEMQALLKGLISFGQGQHAAQILSMSLKRGHAIQTTTFIDLLALIGTRLDHDAASLLVRGLCANAGDLTSLLLEQDDSVCPPLLTTQLRHVLELYAVRLSIEMRRDKNEWARSPVDCEDKHALQHRRNVYASTVRLLMTERPRHKHEVDTFFPGLSAIVMALRIQEMSQYLNQLDGDLKEMDLVIKRAEQRIIKDNEEKRGAFLAPRIQKWLHHRFQPAQEDPPMSIAVDKYQRVLKIRERRRAMSRLHILTEQVDLLTEDVAECIRTFTQMTFVPPELKDDIYLSIRSVSVDSCVKLAHRHYNSDWVVAAREHKKINTRFYEAALRRGKWLRRDVKRLKVEANIAIQASLRLSYKIKTTMARSLPPGAERLVLNAYGTWRRVPIEKLAQYCIGAFDEPPPRAEDTETRLVRPVAKYWNRRTYPFHYLPSA</sequence>
<feature type="compositionally biased region" description="Basic and acidic residues" evidence="2">
    <location>
        <begin position="190"/>
        <end position="218"/>
    </location>
</feature>